<dbReference type="InterPro" id="IPR012337">
    <property type="entry name" value="RNaseH-like_sf"/>
</dbReference>
<proteinExistence type="predicted"/>
<dbReference type="Proteomes" id="UP001281761">
    <property type="component" value="Unassembled WGS sequence"/>
</dbReference>
<keyword evidence="2" id="KW-1185">Reference proteome</keyword>
<sequence>MFVGLSELKDGASGAQLYAAFLRVIEDTGILLEQIVSVATDGDPSMVGHQKGFIACLRKKMPSVLHVHCVAHNFQLALKDAFDNESHPISHELIKKTILLIHSITKSHQKRKSFERELMQREIPVRRLSRPIKVRWSTVGKSISETLQYLPIILLVQKDETDTKTAALRAFFRLPENLLHLSALNLILNQTSPTSQILQSNSLTILLAKKAVSELESRLASISTTEISNKLQEDMHILHVEEYLPLLDSAILHCQHMIEDLRNCLKLRFTIPNDTADFEFVSHDILMLPNTPQTDLPISILAQRFHRFIPRLLQQFVVTQWRHLKALYQIHFSSEVRTRPQIIDIVLTNQLFQSCSSVLPLFRVVKTISVTSVDTEKKTSNLYSQSPPHSQSCQTKMRYFVFTSWGTLPSFQKYYHS</sequence>
<dbReference type="SUPFAM" id="SSF53098">
    <property type="entry name" value="Ribonuclease H-like"/>
    <property type="match status" value="1"/>
</dbReference>
<reference evidence="1 2" key="1">
    <citation type="journal article" date="2022" name="bioRxiv">
        <title>Genomics of Preaxostyla Flagellates Illuminates Evolutionary Transitions and the Path Towards Mitochondrial Loss.</title>
        <authorList>
            <person name="Novak L.V.F."/>
            <person name="Treitli S.C."/>
            <person name="Pyrih J."/>
            <person name="Halakuc P."/>
            <person name="Pipaliya S.V."/>
            <person name="Vacek V."/>
            <person name="Brzon O."/>
            <person name="Soukal P."/>
            <person name="Eme L."/>
            <person name="Dacks J.B."/>
            <person name="Karnkowska A."/>
            <person name="Elias M."/>
            <person name="Hampl V."/>
        </authorList>
    </citation>
    <scope>NUCLEOTIDE SEQUENCE [LARGE SCALE GENOMIC DNA]</scope>
    <source>
        <strain evidence="1">NAU3</strain>
        <tissue evidence="1">Gut</tissue>
    </source>
</reference>
<evidence type="ECO:0008006" key="3">
    <source>
        <dbReference type="Google" id="ProtNLM"/>
    </source>
</evidence>
<comment type="caution">
    <text evidence="1">The sequence shown here is derived from an EMBL/GenBank/DDBJ whole genome shotgun (WGS) entry which is preliminary data.</text>
</comment>
<organism evidence="1 2">
    <name type="scientific">Blattamonas nauphoetae</name>
    <dbReference type="NCBI Taxonomy" id="2049346"/>
    <lineage>
        <taxon>Eukaryota</taxon>
        <taxon>Metamonada</taxon>
        <taxon>Preaxostyla</taxon>
        <taxon>Oxymonadida</taxon>
        <taxon>Blattamonas</taxon>
    </lineage>
</organism>
<dbReference type="EMBL" id="JARBJD010000188">
    <property type="protein sequence ID" value="KAK2947896.1"/>
    <property type="molecule type" value="Genomic_DNA"/>
</dbReference>
<gene>
    <name evidence="1" type="ORF">BLNAU_17123</name>
</gene>
<accession>A0ABQ9X7M2</accession>
<name>A0ABQ9X7M2_9EUKA</name>
<dbReference type="PANTHER" id="PTHR45913">
    <property type="entry name" value="EPM2A-INTERACTING PROTEIN 1"/>
    <property type="match status" value="1"/>
</dbReference>
<evidence type="ECO:0000313" key="1">
    <source>
        <dbReference type="EMBL" id="KAK2947896.1"/>
    </source>
</evidence>
<evidence type="ECO:0000313" key="2">
    <source>
        <dbReference type="Proteomes" id="UP001281761"/>
    </source>
</evidence>
<protein>
    <recommendedName>
        <fullName evidence="3">DUF4371 domain-containing protein</fullName>
    </recommendedName>
</protein>
<dbReference type="PANTHER" id="PTHR45913:SF10">
    <property type="entry name" value="DUF4371 DOMAIN-CONTAINING PROTEIN"/>
    <property type="match status" value="1"/>
</dbReference>